<feature type="transmembrane region" description="Helical" evidence="1">
    <location>
        <begin position="79"/>
        <end position="97"/>
    </location>
</feature>
<evidence type="ECO:0000313" key="2">
    <source>
        <dbReference type="EMBL" id="AZZ55965.1"/>
    </source>
</evidence>
<proteinExistence type="predicted"/>
<feature type="transmembrane region" description="Helical" evidence="1">
    <location>
        <begin position="21"/>
        <end position="42"/>
    </location>
</feature>
<dbReference type="InterPro" id="IPR021214">
    <property type="entry name" value="DUF2568"/>
</dbReference>
<dbReference type="KEGG" id="ria:C7V51_08815"/>
<sequence>MVGVNRGRADAVTTDIAVGPNAILHFLLELAALVTFAVWGFAAWDAPWSIVAGIGAPILAALIWALFLSPRAVLAIDVYGRALIELLLMGAAALAWFDLGQPIVAVVFGVLAVVSGVIAGRRSL</sequence>
<organism evidence="2 3">
    <name type="scientific">Rathayibacter iranicus</name>
    <dbReference type="NCBI Taxonomy" id="59737"/>
    <lineage>
        <taxon>Bacteria</taxon>
        <taxon>Bacillati</taxon>
        <taxon>Actinomycetota</taxon>
        <taxon>Actinomycetes</taxon>
        <taxon>Micrococcales</taxon>
        <taxon>Microbacteriaceae</taxon>
        <taxon>Rathayibacter</taxon>
    </lineage>
</organism>
<dbReference type="EMBL" id="CP028130">
    <property type="protein sequence ID" value="AZZ55965.1"/>
    <property type="molecule type" value="Genomic_DNA"/>
</dbReference>
<feature type="transmembrane region" description="Helical" evidence="1">
    <location>
        <begin position="48"/>
        <end position="67"/>
    </location>
</feature>
<keyword evidence="1" id="KW-0472">Membrane</keyword>
<keyword evidence="1" id="KW-0812">Transmembrane</keyword>
<dbReference type="Proteomes" id="UP000283946">
    <property type="component" value="Chromosome"/>
</dbReference>
<accession>A0AAD1EMQ7</accession>
<dbReference type="AlphaFoldDB" id="A0AAD1EMQ7"/>
<dbReference type="Pfam" id="PF10823">
    <property type="entry name" value="DUF2568"/>
    <property type="match status" value="1"/>
</dbReference>
<keyword evidence="1" id="KW-1133">Transmembrane helix</keyword>
<protein>
    <submittedName>
        <fullName evidence="2">DUF2568 domain-containing protein</fullName>
    </submittedName>
</protein>
<gene>
    <name evidence="2" type="ORF">C7V51_08815</name>
</gene>
<name>A0AAD1EMQ7_9MICO</name>
<reference evidence="2 3" key="1">
    <citation type="submission" date="2018-03" db="EMBL/GenBank/DDBJ databases">
        <title>Bacteriophage NCPPB3778 and a type I-E CRISPR drive the evolution of the US Biological Select Agent, Rathayibacter toxicus.</title>
        <authorList>
            <person name="Davis E.W.II."/>
            <person name="Tabima J.F."/>
            <person name="Weisberg A.J."/>
            <person name="Dantas Lopes L."/>
            <person name="Wiseman M.S."/>
            <person name="Wiseman M.S."/>
            <person name="Pupko T."/>
            <person name="Belcher M.S."/>
            <person name="Sechler A.J."/>
            <person name="Tancos M.A."/>
            <person name="Schroeder B.K."/>
            <person name="Murray T.D."/>
            <person name="Luster D.G."/>
            <person name="Schneider W.L."/>
            <person name="Rogers E."/>
            <person name="Andreote F.D."/>
            <person name="Grunwald N.J."/>
            <person name="Putnam M.L."/>
            <person name="Chang J.H."/>
        </authorList>
    </citation>
    <scope>NUCLEOTIDE SEQUENCE [LARGE SCALE GENOMIC DNA]</scope>
    <source>
        <strain evidence="2 3">NCCPB 2253</strain>
    </source>
</reference>
<evidence type="ECO:0000313" key="3">
    <source>
        <dbReference type="Proteomes" id="UP000283946"/>
    </source>
</evidence>
<evidence type="ECO:0000256" key="1">
    <source>
        <dbReference type="SAM" id="Phobius"/>
    </source>
</evidence>
<feature type="transmembrane region" description="Helical" evidence="1">
    <location>
        <begin position="103"/>
        <end position="120"/>
    </location>
</feature>